<protein>
    <submittedName>
        <fullName evidence="3">Uncharacterized protein LOC105364082</fullName>
    </submittedName>
</protein>
<evidence type="ECO:0000313" key="3">
    <source>
        <dbReference type="RefSeq" id="XP_011500247.1"/>
    </source>
</evidence>
<reference evidence="3" key="1">
    <citation type="submission" date="2025-08" db="UniProtKB">
        <authorList>
            <consortium name="RefSeq"/>
        </authorList>
    </citation>
    <scope>IDENTIFICATION</scope>
</reference>
<feature type="compositionally biased region" description="Basic and acidic residues" evidence="1">
    <location>
        <begin position="122"/>
        <end position="132"/>
    </location>
</feature>
<organism evidence="2 3">
    <name type="scientific">Ceratosolen solmsi marchali</name>
    <dbReference type="NCBI Taxonomy" id="326594"/>
    <lineage>
        <taxon>Eukaryota</taxon>
        <taxon>Metazoa</taxon>
        <taxon>Ecdysozoa</taxon>
        <taxon>Arthropoda</taxon>
        <taxon>Hexapoda</taxon>
        <taxon>Insecta</taxon>
        <taxon>Pterygota</taxon>
        <taxon>Neoptera</taxon>
        <taxon>Endopterygota</taxon>
        <taxon>Hymenoptera</taxon>
        <taxon>Apocrita</taxon>
        <taxon>Proctotrupomorpha</taxon>
        <taxon>Chalcidoidea</taxon>
        <taxon>Agaonidae</taxon>
        <taxon>Agaoninae</taxon>
        <taxon>Ceratosolen</taxon>
    </lineage>
</organism>
<dbReference type="AlphaFoldDB" id="A0AAJ6YLH3"/>
<evidence type="ECO:0000313" key="2">
    <source>
        <dbReference type="Proteomes" id="UP000695007"/>
    </source>
</evidence>
<name>A0AAJ6YLH3_9HYME</name>
<evidence type="ECO:0000256" key="1">
    <source>
        <dbReference type="SAM" id="MobiDB-lite"/>
    </source>
</evidence>
<feature type="region of interest" description="Disordered" evidence="1">
    <location>
        <begin position="121"/>
        <end position="158"/>
    </location>
</feature>
<dbReference type="RefSeq" id="XP_011500247.1">
    <property type="nucleotide sequence ID" value="XM_011501945.1"/>
</dbReference>
<dbReference type="Proteomes" id="UP000695007">
    <property type="component" value="Unplaced"/>
</dbReference>
<sequence>MNEVCFQKRKRGRPRKLYDCINDYHHENEVQNDTLQGKIVCSTIFKRRLRRRSSKIATCSDTFVGKTTNDNTCMVKLPLDTNGTIGNKINPVNKDNLINKIGSNQSLQKNKRRQSKIILPSDEFHNENEQELHVSSVDNSIVSTPEKYSENKEEDLQN</sequence>
<gene>
    <name evidence="3" type="primary">LOC105364082</name>
</gene>
<dbReference type="KEGG" id="csol:105364082"/>
<feature type="compositionally biased region" description="Basic and acidic residues" evidence="1">
    <location>
        <begin position="147"/>
        <end position="158"/>
    </location>
</feature>
<proteinExistence type="predicted"/>
<keyword evidence="2" id="KW-1185">Reference proteome</keyword>
<accession>A0AAJ6YLH3</accession>
<dbReference type="GeneID" id="105364082"/>